<comment type="similarity">
    <text evidence="1 3">Belongs to the short-chain dehydrogenases/reductases (SDR) family.</text>
</comment>
<feature type="domain" description="Ketoreductase" evidence="4">
    <location>
        <begin position="6"/>
        <end position="186"/>
    </location>
</feature>
<proteinExistence type="inferred from homology"/>
<dbReference type="PROSITE" id="PS00061">
    <property type="entry name" value="ADH_SHORT"/>
    <property type="match status" value="1"/>
</dbReference>
<dbReference type="GO" id="GO:0032787">
    <property type="term" value="P:monocarboxylic acid metabolic process"/>
    <property type="evidence" value="ECO:0007669"/>
    <property type="project" value="UniProtKB-ARBA"/>
</dbReference>
<dbReference type="InterPro" id="IPR020904">
    <property type="entry name" value="Sc_DH/Rdtase_CS"/>
</dbReference>
<dbReference type="InterPro" id="IPR002347">
    <property type="entry name" value="SDR_fam"/>
</dbReference>
<dbReference type="STRING" id="284577.SAMN05216571_12120"/>
<dbReference type="InterPro" id="IPR036291">
    <property type="entry name" value="NAD(P)-bd_dom_sf"/>
</dbReference>
<dbReference type="InterPro" id="IPR050259">
    <property type="entry name" value="SDR"/>
</dbReference>
<organism evidence="5 6">
    <name type="scientific">Onishia taeanensis</name>
    <dbReference type="NCBI Taxonomy" id="284577"/>
    <lineage>
        <taxon>Bacteria</taxon>
        <taxon>Pseudomonadati</taxon>
        <taxon>Pseudomonadota</taxon>
        <taxon>Gammaproteobacteria</taxon>
        <taxon>Oceanospirillales</taxon>
        <taxon>Halomonadaceae</taxon>
        <taxon>Onishia</taxon>
    </lineage>
</organism>
<dbReference type="FunFam" id="3.40.50.720:FF:000173">
    <property type="entry name" value="3-oxoacyl-[acyl-carrier protein] reductase"/>
    <property type="match status" value="1"/>
</dbReference>
<protein>
    <submittedName>
        <fullName evidence="5">3-oxoacyl-[acyl-carrier-protein] reductase</fullName>
    </submittedName>
</protein>
<name>A0A1G7VDL1_9GAMM</name>
<dbReference type="NCBIfam" id="NF009464">
    <property type="entry name" value="PRK12824.1"/>
    <property type="match status" value="1"/>
</dbReference>
<dbReference type="OrthoDB" id="9804774at2"/>
<dbReference type="Proteomes" id="UP000198641">
    <property type="component" value="Unassembled WGS sequence"/>
</dbReference>
<dbReference type="RefSeq" id="WP_092528861.1">
    <property type="nucleotide sequence ID" value="NZ_FNCI01000021.1"/>
</dbReference>
<dbReference type="GO" id="GO:0018454">
    <property type="term" value="F:acetoacetyl-CoA reductase activity"/>
    <property type="evidence" value="ECO:0007669"/>
    <property type="project" value="InterPro"/>
</dbReference>
<sequence length="248" mass="26547">MANAAPVAWVTGGTGGIGSAICRALAKEGYQVVAGYHNPEKAKQWLADQQADGFDNIALSGVDLTNYDECVAGVTEIREKYGPVSVLVNCAGITRDGTMKKMAPEQWHEVIDTNLNSVFNTCRSVIEDMLEHGYGRIVNISSINGRKGQFGQVNYAAAKAGMHGLTMSLAQETATKGITVNTLSPGYIATDMIMKIPEKVREAIREGIPVKRYGTPEEIARAVVFLADKESGFITGANLDINGGQFMG</sequence>
<keyword evidence="6" id="KW-1185">Reference proteome</keyword>
<dbReference type="PANTHER" id="PTHR42879">
    <property type="entry name" value="3-OXOACYL-(ACYL-CARRIER-PROTEIN) REDUCTASE"/>
    <property type="match status" value="1"/>
</dbReference>
<evidence type="ECO:0000256" key="1">
    <source>
        <dbReference type="ARBA" id="ARBA00006484"/>
    </source>
</evidence>
<dbReference type="NCBIfam" id="TIGR01829">
    <property type="entry name" value="AcAcCoA_reduct"/>
    <property type="match status" value="1"/>
</dbReference>
<dbReference type="SUPFAM" id="SSF51735">
    <property type="entry name" value="NAD(P)-binding Rossmann-fold domains"/>
    <property type="match status" value="1"/>
</dbReference>
<dbReference type="Pfam" id="PF00106">
    <property type="entry name" value="adh_short"/>
    <property type="match status" value="1"/>
</dbReference>
<dbReference type="InterPro" id="IPR011283">
    <property type="entry name" value="Acetoacetyl-CoA_reductase"/>
</dbReference>
<dbReference type="AlphaFoldDB" id="A0A1G7VDL1"/>
<dbReference type="InterPro" id="IPR057326">
    <property type="entry name" value="KR_dom"/>
</dbReference>
<dbReference type="GO" id="GO:0042619">
    <property type="term" value="P:poly-hydroxybutyrate biosynthetic process"/>
    <property type="evidence" value="ECO:0007669"/>
    <property type="project" value="InterPro"/>
</dbReference>
<dbReference type="EMBL" id="FNCI01000021">
    <property type="protein sequence ID" value="SDG57648.1"/>
    <property type="molecule type" value="Genomic_DNA"/>
</dbReference>
<evidence type="ECO:0000256" key="2">
    <source>
        <dbReference type="ARBA" id="ARBA00023002"/>
    </source>
</evidence>
<dbReference type="SMART" id="SM00822">
    <property type="entry name" value="PKS_KR"/>
    <property type="match status" value="1"/>
</dbReference>
<reference evidence="5 6" key="1">
    <citation type="submission" date="2016-10" db="EMBL/GenBank/DDBJ databases">
        <authorList>
            <person name="de Groot N.N."/>
        </authorList>
    </citation>
    <scope>NUCLEOTIDE SEQUENCE [LARGE SCALE GENOMIC DNA]</scope>
    <source>
        <strain evidence="5 6">BH539</strain>
    </source>
</reference>
<gene>
    <name evidence="5" type="ORF">SAMN05216571_12120</name>
</gene>
<keyword evidence="2" id="KW-0560">Oxidoreductase</keyword>
<evidence type="ECO:0000313" key="5">
    <source>
        <dbReference type="EMBL" id="SDG57648.1"/>
    </source>
</evidence>
<dbReference type="PRINTS" id="PR00081">
    <property type="entry name" value="GDHRDH"/>
</dbReference>
<evidence type="ECO:0000256" key="3">
    <source>
        <dbReference type="RuleBase" id="RU000363"/>
    </source>
</evidence>
<accession>A0A1G7VDL1</accession>
<dbReference type="PRINTS" id="PR00080">
    <property type="entry name" value="SDRFAMILY"/>
</dbReference>
<dbReference type="NCBIfam" id="NF009466">
    <property type="entry name" value="PRK12826.1-2"/>
    <property type="match status" value="1"/>
</dbReference>
<dbReference type="PANTHER" id="PTHR42879:SF2">
    <property type="entry name" value="3-OXOACYL-[ACYL-CARRIER-PROTEIN] REDUCTASE FABG"/>
    <property type="match status" value="1"/>
</dbReference>
<dbReference type="GO" id="GO:0005737">
    <property type="term" value="C:cytoplasm"/>
    <property type="evidence" value="ECO:0007669"/>
    <property type="project" value="InterPro"/>
</dbReference>
<dbReference type="CDD" id="cd05333">
    <property type="entry name" value="BKR_SDR_c"/>
    <property type="match status" value="1"/>
</dbReference>
<evidence type="ECO:0000313" key="6">
    <source>
        <dbReference type="Proteomes" id="UP000198641"/>
    </source>
</evidence>
<evidence type="ECO:0000259" key="4">
    <source>
        <dbReference type="SMART" id="SM00822"/>
    </source>
</evidence>
<dbReference type="Gene3D" id="3.40.50.720">
    <property type="entry name" value="NAD(P)-binding Rossmann-like Domain"/>
    <property type="match status" value="1"/>
</dbReference>